<feature type="region of interest" description="Disordered" evidence="1">
    <location>
        <begin position="344"/>
        <end position="427"/>
    </location>
</feature>
<keyword evidence="4" id="KW-1185">Reference proteome</keyword>
<accession>A0A4Z0VC87</accession>
<evidence type="ECO:0000313" key="3">
    <source>
        <dbReference type="EMBL" id="TGG40822.1"/>
    </source>
</evidence>
<evidence type="ECO:0000313" key="4">
    <source>
        <dbReference type="Proteomes" id="UP000297635"/>
    </source>
</evidence>
<evidence type="ECO:0000256" key="1">
    <source>
        <dbReference type="SAM" id="MobiDB-lite"/>
    </source>
</evidence>
<evidence type="ECO:0000259" key="2">
    <source>
        <dbReference type="Pfam" id="PF03432"/>
    </source>
</evidence>
<dbReference type="NCBIfam" id="NF041325">
    <property type="entry name" value="Bacteroid_MobB"/>
    <property type="match status" value="1"/>
</dbReference>
<dbReference type="GeneID" id="82149960"/>
<dbReference type="Pfam" id="PF03432">
    <property type="entry name" value="Relaxase"/>
    <property type="match status" value="1"/>
</dbReference>
<gene>
    <name evidence="3" type="ORF">EZ315_09170</name>
</gene>
<dbReference type="Proteomes" id="UP000297635">
    <property type="component" value="Unassembled WGS sequence"/>
</dbReference>
<protein>
    <submittedName>
        <fullName evidence="3">Relaxase</fullName>
    </submittedName>
</protein>
<sequence length="427" mass="48676">MVAKISVGSSLYGALSYNGEKINKEEGRVLCTNKIYVPPDGKIGISEMVEDFKNYMPKTGRTKKPVLHISLNPHPDDVLSDSDLANIAREYLDKLGFGEQPYIIYKHTDIERHHIHIVTVNVDEQGKRLNMDFIHRRSKKATTEIEEKYNLHKAERQRLEPDTPLKKVDYNAGDVKRQVANTVKLIMSRYSFQTMGEYNAVLSLYGLTSEETNGMVNGREYHGIVYSALDENGRKVGNPFKASRLGKFSSLNAVHEKINRSEQNITHEAVAKTRRRVAQSLNESHSKEEFIAALKERNIDLVLRYTDEGRIYGATFIDHDTHTVLNGSRLGREYAANALNERFSGDNEVSRTPVIVEPTNPDNETNQEQQTSTNSAPTQQHQDSGNDYDYSLPSLDLFQLNPTVDADEEDFKRRMKQKKKRGQRPKF</sequence>
<dbReference type="EMBL" id="SJSA01000001">
    <property type="protein sequence ID" value="TGG40822.1"/>
    <property type="molecule type" value="Genomic_DNA"/>
</dbReference>
<dbReference type="InterPro" id="IPR005094">
    <property type="entry name" value="Endonuclease_MobA/VirD2"/>
</dbReference>
<name>A0A4Z0VC87_9BACT</name>
<comment type="caution">
    <text evidence="3">The sequence shown here is derived from an EMBL/GenBank/DDBJ whole genome shotgun (WGS) entry which is preliminary data.</text>
</comment>
<organism evidence="3 4">
    <name type="scientific">Duncaniella freteri</name>
    <dbReference type="NCBI Taxonomy" id="2530391"/>
    <lineage>
        <taxon>Bacteria</taxon>
        <taxon>Pseudomonadati</taxon>
        <taxon>Bacteroidota</taxon>
        <taxon>Bacteroidia</taxon>
        <taxon>Bacteroidales</taxon>
        <taxon>Muribaculaceae</taxon>
        <taxon>Duncaniella</taxon>
    </lineage>
</organism>
<proteinExistence type="predicted"/>
<feature type="compositionally biased region" description="Basic residues" evidence="1">
    <location>
        <begin position="413"/>
        <end position="427"/>
    </location>
</feature>
<dbReference type="RefSeq" id="WP_135471784.1">
    <property type="nucleotide sequence ID" value="NZ_SJSA01000001.1"/>
</dbReference>
<dbReference type="AlphaFoldDB" id="A0A4Z0VC87"/>
<reference evidence="3 4" key="1">
    <citation type="submission" date="2019-02" db="EMBL/GenBank/DDBJ databases">
        <title>Isolation and identification of novel species under the genus Muribaculum.</title>
        <authorList>
            <person name="Miyake S."/>
            <person name="Ding Y."/>
            <person name="Low A."/>
            <person name="Soh M."/>
            <person name="Seedorf H."/>
        </authorList>
    </citation>
    <scope>NUCLEOTIDE SEQUENCE [LARGE SCALE GENOMIC DNA]</scope>
    <source>
        <strain evidence="3 4">TLL-A3</strain>
    </source>
</reference>
<feature type="compositionally biased region" description="Polar residues" evidence="1">
    <location>
        <begin position="360"/>
        <end position="385"/>
    </location>
</feature>
<feature type="domain" description="MobA/VirD2-like nuclease" evidence="2">
    <location>
        <begin position="21"/>
        <end position="151"/>
    </location>
</feature>